<sequence length="70" mass="6854">MDVEAVGGNKAVVKTVVVGADVRAVSGSDVVIGGSNAAVEVACSMFIGGAGSNRTLKIGLGGFFKASKLL</sequence>
<dbReference type="AlphaFoldDB" id="A0A915IJK4"/>
<protein>
    <submittedName>
        <fullName evidence="2">Uncharacterized protein</fullName>
    </submittedName>
</protein>
<reference evidence="2" key="1">
    <citation type="submission" date="2022-11" db="UniProtKB">
        <authorList>
            <consortium name="WormBaseParasite"/>
        </authorList>
    </citation>
    <scope>IDENTIFICATION</scope>
</reference>
<accession>A0A915IJK4</accession>
<dbReference type="WBParaSite" id="nRc.2.0.1.t13567-RA">
    <property type="protein sequence ID" value="nRc.2.0.1.t13567-RA"/>
    <property type="gene ID" value="nRc.2.0.1.g13567"/>
</dbReference>
<proteinExistence type="predicted"/>
<organism evidence="1 2">
    <name type="scientific">Romanomermis culicivorax</name>
    <name type="common">Nematode worm</name>
    <dbReference type="NCBI Taxonomy" id="13658"/>
    <lineage>
        <taxon>Eukaryota</taxon>
        <taxon>Metazoa</taxon>
        <taxon>Ecdysozoa</taxon>
        <taxon>Nematoda</taxon>
        <taxon>Enoplea</taxon>
        <taxon>Dorylaimia</taxon>
        <taxon>Mermithida</taxon>
        <taxon>Mermithoidea</taxon>
        <taxon>Mermithidae</taxon>
        <taxon>Romanomermis</taxon>
    </lineage>
</organism>
<evidence type="ECO:0000313" key="2">
    <source>
        <dbReference type="WBParaSite" id="nRc.2.0.1.t13567-RA"/>
    </source>
</evidence>
<name>A0A915IJK4_ROMCU</name>
<keyword evidence="1" id="KW-1185">Reference proteome</keyword>
<dbReference type="Proteomes" id="UP000887565">
    <property type="component" value="Unplaced"/>
</dbReference>
<evidence type="ECO:0000313" key="1">
    <source>
        <dbReference type="Proteomes" id="UP000887565"/>
    </source>
</evidence>